<name>A0ABS9ZA08_9HYPH</name>
<organism evidence="1 2">
    <name type="scientific">Candidatus Rhodoblastus alkanivorans</name>
    <dbReference type="NCBI Taxonomy" id="2954117"/>
    <lineage>
        <taxon>Bacteria</taxon>
        <taxon>Pseudomonadati</taxon>
        <taxon>Pseudomonadota</taxon>
        <taxon>Alphaproteobacteria</taxon>
        <taxon>Hyphomicrobiales</taxon>
        <taxon>Rhodoblastaceae</taxon>
        <taxon>Rhodoblastus</taxon>
    </lineage>
</organism>
<gene>
    <name evidence="1" type="ORF">K2U94_17415</name>
</gene>
<dbReference type="Proteomes" id="UP001139104">
    <property type="component" value="Unassembled WGS sequence"/>
</dbReference>
<sequence>MRFSISNARAGTAATPLIGLATITRLAMQGADLAPLMSDLIARIERDGGDAAAWLDLSTIQQVMGHRANRMALQADALRRARHFTHAPSGAAPLRLLALMAPGDFMANTPLEFLLEGGAVALDALYLAPDGSLPEALPDHDVAFVAAAEADGNLPILERLAAAERFWPRPIVNPPARIAAVTRDGFAKLMQDAPGVVVPPARRMNRAALGAGGGLEHPFIVRPVGSHAGEGLRKIESRQDLDAYLAETADTDHYIAPFVDYRGADGLFRKYRIALIEGAPFAVHMAISPRWMVHYLNADMMDNAANRDEEARFMANFDKDFACAHAEAFRAVHARTGLDYVLLDCAETREGELLIFEAGTAMIVHALDPAELFPYKPPQMQKIFAAFEAMIRRKGAPRVRAAS</sequence>
<reference evidence="1" key="1">
    <citation type="journal article" date="2022" name="ISME J.">
        <title>Identification of active gaseous-alkane degraders at natural gas seeps.</title>
        <authorList>
            <person name="Farhan Ul Haque M."/>
            <person name="Hernandez M."/>
            <person name="Crombie A.T."/>
            <person name="Murrell J.C."/>
        </authorList>
    </citation>
    <scope>NUCLEOTIDE SEQUENCE</scope>
    <source>
        <strain evidence="1">PC2</strain>
    </source>
</reference>
<comment type="caution">
    <text evidence="1">The sequence shown here is derived from an EMBL/GenBank/DDBJ whole genome shotgun (WGS) entry which is preliminary data.</text>
</comment>
<dbReference type="EMBL" id="JAIVFP010000001">
    <property type="protein sequence ID" value="MCI4684523.1"/>
    <property type="molecule type" value="Genomic_DNA"/>
</dbReference>
<evidence type="ECO:0008006" key="3">
    <source>
        <dbReference type="Google" id="ProtNLM"/>
    </source>
</evidence>
<evidence type="ECO:0000313" key="2">
    <source>
        <dbReference type="Proteomes" id="UP001139104"/>
    </source>
</evidence>
<dbReference type="SUPFAM" id="SSF56059">
    <property type="entry name" value="Glutathione synthetase ATP-binding domain-like"/>
    <property type="match status" value="1"/>
</dbReference>
<evidence type="ECO:0000313" key="1">
    <source>
        <dbReference type="EMBL" id="MCI4684523.1"/>
    </source>
</evidence>
<dbReference type="RefSeq" id="WP_243068415.1">
    <property type="nucleotide sequence ID" value="NZ_JAIVFK010000001.1"/>
</dbReference>
<accession>A0ABS9ZA08</accession>
<proteinExistence type="predicted"/>
<protein>
    <recommendedName>
        <fullName evidence="3">ATP-grasp domain-containing protein</fullName>
    </recommendedName>
</protein>
<keyword evidence="2" id="KW-1185">Reference proteome</keyword>